<sequence>MWAALKHSLDILIGRKMNRNSDRVNTLYRSRIRASQHPAILISDFDSKQNVTQCVLRVFTSFNRPNSSPKVCYLYTNFEMLTDRKTFIPYGP</sequence>
<comment type="caution">
    <text evidence="1">The sequence shown here is derived from an EMBL/GenBank/DDBJ whole genome shotgun (WGS) entry which is preliminary data.</text>
</comment>
<proteinExistence type="predicted"/>
<protein>
    <submittedName>
        <fullName evidence="1">Uncharacterized protein</fullName>
    </submittedName>
</protein>
<name>A0A9K3HIG2_HELAN</name>
<dbReference type="EMBL" id="MNCJ02000327">
    <property type="protein sequence ID" value="KAF5778873.1"/>
    <property type="molecule type" value="Genomic_DNA"/>
</dbReference>
<dbReference type="Proteomes" id="UP000215914">
    <property type="component" value="Unassembled WGS sequence"/>
</dbReference>
<reference evidence="1" key="2">
    <citation type="submission" date="2020-06" db="EMBL/GenBank/DDBJ databases">
        <title>Helianthus annuus Genome sequencing and assembly Release 2.</title>
        <authorList>
            <person name="Gouzy J."/>
            <person name="Langlade N."/>
            <person name="Munos S."/>
        </authorList>
    </citation>
    <scope>NUCLEOTIDE SEQUENCE</scope>
    <source>
        <tissue evidence="1">Leaves</tissue>
    </source>
</reference>
<evidence type="ECO:0000313" key="2">
    <source>
        <dbReference type="Proteomes" id="UP000215914"/>
    </source>
</evidence>
<reference evidence="1" key="1">
    <citation type="journal article" date="2017" name="Nature">
        <title>The sunflower genome provides insights into oil metabolism, flowering and Asterid evolution.</title>
        <authorList>
            <person name="Badouin H."/>
            <person name="Gouzy J."/>
            <person name="Grassa C.J."/>
            <person name="Murat F."/>
            <person name="Staton S.E."/>
            <person name="Cottret L."/>
            <person name="Lelandais-Briere C."/>
            <person name="Owens G.L."/>
            <person name="Carrere S."/>
            <person name="Mayjonade B."/>
            <person name="Legrand L."/>
            <person name="Gill N."/>
            <person name="Kane N.C."/>
            <person name="Bowers J.E."/>
            <person name="Hubner S."/>
            <person name="Bellec A."/>
            <person name="Berard A."/>
            <person name="Berges H."/>
            <person name="Blanchet N."/>
            <person name="Boniface M.C."/>
            <person name="Brunel D."/>
            <person name="Catrice O."/>
            <person name="Chaidir N."/>
            <person name="Claudel C."/>
            <person name="Donnadieu C."/>
            <person name="Faraut T."/>
            <person name="Fievet G."/>
            <person name="Helmstetter N."/>
            <person name="King M."/>
            <person name="Knapp S.J."/>
            <person name="Lai Z."/>
            <person name="Le Paslier M.C."/>
            <person name="Lippi Y."/>
            <person name="Lorenzon L."/>
            <person name="Mandel J.R."/>
            <person name="Marage G."/>
            <person name="Marchand G."/>
            <person name="Marquand E."/>
            <person name="Bret-Mestries E."/>
            <person name="Morien E."/>
            <person name="Nambeesan S."/>
            <person name="Nguyen T."/>
            <person name="Pegot-Espagnet P."/>
            <person name="Pouilly N."/>
            <person name="Raftis F."/>
            <person name="Sallet E."/>
            <person name="Schiex T."/>
            <person name="Thomas J."/>
            <person name="Vandecasteele C."/>
            <person name="Vares D."/>
            <person name="Vear F."/>
            <person name="Vautrin S."/>
            <person name="Crespi M."/>
            <person name="Mangin B."/>
            <person name="Burke J.M."/>
            <person name="Salse J."/>
            <person name="Munos S."/>
            <person name="Vincourt P."/>
            <person name="Rieseberg L.H."/>
            <person name="Langlade N.B."/>
        </authorList>
    </citation>
    <scope>NUCLEOTIDE SEQUENCE</scope>
    <source>
        <tissue evidence="1">Leaves</tissue>
    </source>
</reference>
<dbReference type="AlphaFoldDB" id="A0A9K3HIG2"/>
<accession>A0A9K3HIG2</accession>
<keyword evidence="2" id="KW-1185">Reference proteome</keyword>
<dbReference type="Gramene" id="mRNA:HanXRQr2_Chr12g0552711">
    <property type="protein sequence ID" value="mRNA:HanXRQr2_Chr12g0552711"/>
    <property type="gene ID" value="HanXRQr2_Chr12g0552711"/>
</dbReference>
<organism evidence="1 2">
    <name type="scientific">Helianthus annuus</name>
    <name type="common">Common sunflower</name>
    <dbReference type="NCBI Taxonomy" id="4232"/>
    <lineage>
        <taxon>Eukaryota</taxon>
        <taxon>Viridiplantae</taxon>
        <taxon>Streptophyta</taxon>
        <taxon>Embryophyta</taxon>
        <taxon>Tracheophyta</taxon>
        <taxon>Spermatophyta</taxon>
        <taxon>Magnoliopsida</taxon>
        <taxon>eudicotyledons</taxon>
        <taxon>Gunneridae</taxon>
        <taxon>Pentapetalae</taxon>
        <taxon>asterids</taxon>
        <taxon>campanulids</taxon>
        <taxon>Asterales</taxon>
        <taxon>Asteraceae</taxon>
        <taxon>Asteroideae</taxon>
        <taxon>Heliantheae alliance</taxon>
        <taxon>Heliantheae</taxon>
        <taxon>Helianthus</taxon>
    </lineage>
</organism>
<evidence type="ECO:0000313" key="1">
    <source>
        <dbReference type="EMBL" id="KAF5778873.1"/>
    </source>
</evidence>
<gene>
    <name evidence="1" type="ORF">HanXRQr2_Chr12g0552711</name>
</gene>